<accession>A0AAV4UTD5</accession>
<dbReference type="AlphaFoldDB" id="A0AAV4UTD5"/>
<dbReference type="EMBL" id="BPLQ01011901">
    <property type="protein sequence ID" value="GIY60993.1"/>
    <property type="molecule type" value="Genomic_DNA"/>
</dbReference>
<evidence type="ECO:0000313" key="1">
    <source>
        <dbReference type="EMBL" id="GIY60993.1"/>
    </source>
</evidence>
<gene>
    <name evidence="1" type="ORF">CDAR_381101</name>
</gene>
<sequence>MEITMDTNTNAGNDPIIAIPAPRLKQLTDEYDTIVIFIARIRQHFNRLMDAGHPLEDMYPAFKSMRTLPPGPLSVDVHVMELLKWNCREQDYNEDDDV</sequence>
<keyword evidence="2" id="KW-1185">Reference proteome</keyword>
<dbReference type="Proteomes" id="UP001054837">
    <property type="component" value="Unassembled WGS sequence"/>
</dbReference>
<name>A0AAV4UTD5_9ARAC</name>
<evidence type="ECO:0000313" key="2">
    <source>
        <dbReference type="Proteomes" id="UP001054837"/>
    </source>
</evidence>
<organism evidence="1 2">
    <name type="scientific">Caerostris darwini</name>
    <dbReference type="NCBI Taxonomy" id="1538125"/>
    <lineage>
        <taxon>Eukaryota</taxon>
        <taxon>Metazoa</taxon>
        <taxon>Ecdysozoa</taxon>
        <taxon>Arthropoda</taxon>
        <taxon>Chelicerata</taxon>
        <taxon>Arachnida</taxon>
        <taxon>Araneae</taxon>
        <taxon>Araneomorphae</taxon>
        <taxon>Entelegynae</taxon>
        <taxon>Araneoidea</taxon>
        <taxon>Araneidae</taxon>
        <taxon>Caerostris</taxon>
    </lineage>
</organism>
<proteinExistence type="predicted"/>
<reference evidence="1 2" key="1">
    <citation type="submission" date="2021-06" db="EMBL/GenBank/DDBJ databases">
        <title>Caerostris darwini draft genome.</title>
        <authorList>
            <person name="Kono N."/>
            <person name="Arakawa K."/>
        </authorList>
    </citation>
    <scope>NUCLEOTIDE SEQUENCE [LARGE SCALE GENOMIC DNA]</scope>
</reference>
<protein>
    <submittedName>
        <fullName evidence="1">Uncharacterized protein</fullName>
    </submittedName>
</protein>
<comment type="caution">
    <text evidence="1">The sequence shown here is derived from an EMBL/GenBank/DDBJ whole genome shotgun (WGS) entry which is preliminary data.</text>
</comment>